<sequence length="568" mass="63859">MINSEGLRPATNGRKPLGKLASRLEEVKNPWRQVSTLELSHNEAARLATDALLEHGEKEYRKVLNEERELNFLSPLEIRYITQHAAKSCGSEVNGSPNGNDRDIEDGDAVSELTSGTYFPMMSDEEPPMLELGWPESPARYGPSETQIYFQRDKSHNIKDLIRSLINKAKKVIALVMDVFTDVDLLCDLMEASNKRRVPVYILLDEKNLSYFTDMCAALDIQNSHLSNMRIRSVCGDTYCTKSGKKFTGQVLEKFMIIDCEEVIAGSYSFTWLSAQVHSNMVMHFSGRITDSFDREFRCLYADSQIIDCFYNPEEEGLPYYPAYPAMMAPDILSDRQRERVCSENSSSQSSSSMSSVKAAPGMTNAVYKVTQAHDKRELNNNCHISPERRGTNHSPVPERPPATFGQTIGIEWTKSNPADFLRPNLGGTTSKFQALGFTPNSNLNPKPQSPSPINDNKLTPKQKTSSTPLLNKFTDIFMPSSNKDKDAYIFRRSPSPHSTTAWGGPDLSQPEPESQQSPPPPPTPGQVINRQDQKRMTLGHSKLDLVNQYNKMKSKQVYSRFELKSSN</sequence>
<dbReference type="Ensembl" id="ENSMMDT00005005946.1">
    <property type="protein sequence ID" value="ENSMMDP00005005793.1"/>
    <property type="gene ID" value="ENSMMDG00005003239.1"/>
</dbReference>
<dbReference type="Pfam" id="PF07894">
    <property type="entry name" value="SACK1"/>
    <property type="match status" value="1"/>
</dbReference>
<feature type="compositionally biased region" description="Low complexity" evidence="4">
    <location>
        <begin position="343"/>
        <end position="356"/>
    </location>
</feature>
<dbReference type="InterPro" id="IPR050944">
    <property type="entry name" value="FAM83"/>
</dbReference>
<protein>
    <submittedName>
        <fullName evidence="6">Family with sequence similarity 83 member C</fullName>
    </submittedName>
</protein>
<evidence type="ECO:0000313" key="7">
    <source>
        <dbReference type="Proteomes" id="UP000472263"/>
    </source>
</evidence>
<evidence type="ECO:0000313" key="6">
    <source>
        <dbReference type="Ensembl" id="ENSMMDP00005005793.1"/>
    </source>
</evidence>
<feature type="domain" description="Scaffolding anchor of CK1" evidence="5">
    <location>
        <begin position="30"/>
        <end position="305"/>
    </location>
</feature>
<dbReference type="FunFam" id="3.30.870.10:FF:000004">
    <property type="entry name" value="protein FAM83H isoform X2"/>
    <property type="match status" value="1"/>
</dbReference>
<gene>
    <name evidence="6" type="primary">FAM83C</name>
    <name evidence="6" type="synonym">fam83c</name>
</gene>
<feature type="region of interest" description="Disordered" evidence="4">
    <location>
        <begin position="488"/>
        <end position="534"/>
    </location>
</feature>
<dbReference type="Proteomes" id="UP000472263">
    <property type="component" value="Chromosome 5"/>
</dbReference>
<dbReference type="GO" id="GO:0005737">
    <property type="term" value="C:cytoplasm"/>
    <property type="evidence" value="ECO:0007669"/>
    <property type="project" value="UniProtKB-SubCell"/>
</dbReference>
<reference evidence="6" key="1">
    <citation type="submission" date="2019-06" db="EMBL/GenBank/DDBJ databases">
        <authorList>
            <consortium name="Wellcome Sanger Institute Data Sharing"/>
        </authorList>
    </citation>
    <scope>NUCLEOTIDE SEQUENCE [LARGE SCALE GENOMIC DNA]</scope>
</reference>
<evidence type="ECO:0000256" key="2">
    <source>
        <dbReference type="ARBA" id="ARBA00006937"/>
    </source>
</evidence>
<dbReference type="GO" id="GO:0019901">
    <property type="term" value="F:protein kinase binding"/>
    <property type="evidence" value="ECO:0007669"/>
    <property type="project" value="TreeGrafter"/>
</dbReference>
<dbReference type="SUPFAM" id="SSF56024">
    <property type="entry name" value="Phospholipase D/nuclease"/>
    <property type="match status" value="1"/>
</dbReference>
<keyword evidence="3" id="KW-0963">Cytoplasm</keyword>
<comment type="similarity">
    <text evidence="2">Belongs to the FAM83 family.</text>
</comment>
<feature type="compositionally biased region" description="Polar residues" evidence="4">
    <location>
        <begin position="427"/>
        <end position="470"/>
    </location>
</feature>
<feature type="region of interest" description="Disordered" evidence="4">
    <location>
        <begin position="423"/>
        <end position="471"/>
    </location>
</feature>
<evidence type="ECO:0000256" key="1">
    <source>
        <dbReference type="ARBA" id="ARBA00004496"/>
    </source>
</evidence>
<dbReference type="FunCoup" id="A0A667WW58">
    <property type="interactions" value="1587"/>
</dbReference>
<dbReference type="GeneTree" id="ENSGT00940000160254"/>
<evidence type="ECO:0000259" key="5">
    <source>
        <dbReference type="Pfam" id="PF07894"/>
    </source>
</evidence>
<dbReference type="InParanoid" id="A0A667WW58"/>
<name>A0A667WW58_9TELE</name>
<evidence type="ECO:0000256" key="4">
    <source>
        <dbReference type="SAM" id="MobiDB-lite"/>
    </source>
</evidence>
<reference evidence="6" key="2">
    <citation type="submission" date="2025-08" db="UniProtKB">
        <authorList>
            <consortium name="Ensembl"/>
        </authorList>
    </citation>
    <scope>IDENTIFICATION</scope>
</reference>
<evidence type="ECO:0000256" key="3">
    <source>
        <dbReference type="ARBA" id="ARBA00022490"/>
    </source>
</evidence>
<comment type="subcellular location">
    <subcellularLocation>
        <location evidence="1">Cytoplasm</location>
    </subcellularLocation>
</comment>
<dbReference type="InterPro" id="IPR012461">
    <property type="entry name" value="SACK1"/>
</dbReference>
<keyword evidence="7" id="KW-1185">Reference proteome</keyword>
<dbReference type="Gene3D" id="3.30.870.10">
    <property type="entry name" value="Endonuclease Chain A"/>
    <property type="match status" value="1"/>
</dbReference>
<accession>A0A667WW58</accession>
<dbReference type="AlphaFoldDB" id="A0A667WW58"/>
<proteinExistence type="inferred from homology"/>
<feature type="region of interest" description="Disordered" evidence="4">
    <location>
        <begin position="382"/>
        <end position="405"/>
    </location>
</feature>
<dbReference type="GO" id="GO:0007165">
    <property type="term" value="P:signal transduction"/>
    <property type="evidence" value="ECO:0007669"/>
    <property type="project" value="TreeGrafter"/>
</dbReference>
<dbReference type="PANTHER" id="PTHR16181:SF29">
    <property type="entry name" value="PROTEIN FAM83A-RELATED"/>
    <property type="match status" value="1"/>
</dbReference>
<dbReference type="PANTHER" id="PTHR16181">
    <property type="entry name" value="PROTEIN FAM83A-RELATED"/>
    <property type="match status" value="1"/>
</dbReference>
<reference evidence="6" key="3">
    <citation type="submission" date="2025-09" db="UniProtKB">
        <authorList>
            <consortium name="Ensembl"/>
        </authorList>
    </citation>
    <scope>IDENTIFICATION</scope>
</reference>
<organism evidence="6 7">
    <name type="scientific">Myripristis murdjan</name>
    <name type="common">pinecone soldierfish</name>
    <dbReference type="NCBI Taxonomy" id="586833"/>
    <lineage>
        <taxon>Eukaryota</taxon>
        <taxon>Metazoa</taxon>
        <taxon>Chordata</taxon>
        <taxon>Craniata</taxon>
        <taxon>Vertebrata</taxon>
        <taxon>Euteleostomi</taxon>
        <taxon>Actinopterygii</taxon>
        <taxon>Neopterygii</taxon>
        <taxon>Teleostei</taxon>
        <taxon>Neoteleostei</taxon>
        <taxon>Acanthomorphata</taxon>
        <taxon>Holocentriformes</taxon>
        <taxon>Holocentridae</taxon>
        <taxon>Myripristis</taxon>
    </lineage>
</organism>
<feature type="region of interest" description="Disordered" evidence="4">
    <location>
        <begin position="337"/>
        <end position="358"/>
    </location>
</feature>